<sequence>MRALAKVCGLVRPEDAAFAAGQGADLLGFVCHAPSPRHCQDLSVAVPYLDRAVLVQVAEGAEAILATAQRHGFRRVQPYLPAATREAGTRLLREAGLQVLLPWPDEPDQVPLAADFYVWESSPKVTGVAGGSGQGHAMAHPPPGPFLLAGGLDATNLRERVQGLPAPVRAHFLGVDAASRLEASPGVKAPAKVSAFILAAHDLECP</sequence>
<dbReference type="Gene3D" id="3.20.20.70">
    <property type="entry name" value="Aldolase class I"/>
    <property type="match status" value="1"/>
</dbReference>
<evidence type="ECO:0000313" key="11">
    <source>
        <dbReference type="EMBL" id="MBK8571394.1"/>
    </source>
</evidence>
<feature type="domain" description="N-(5'phosphoribosyl) anthranilate isomerase (PRAI)" evidence="10">
    <location>
        <begin position="5"/>
        <end position="197"/>
    </location>
</feature>
<dbReference type="HAMAP" id="MF_00135">
    <property type="entry name" value="PRAI"/>
    <property type="match status" value="1"/>
</dbReference>
<dbReference type="GO" id="GO:0004640">
    <property type="term" value="F:phosphoribosylanthranilate isomerase activity"/>
    <property type="evidence" value="ECO:0007669"/>
    <property type="project" value="UniProtKB-UniRule"/>
</dbReference>
<comment type="caution">
    <text evidence="11">The sequence shown here is derived from an EMBL/GenBank/DDBJ whole genome shotgun (WGS) entry which is preliminary data.</text>
</comment>
<evidence type="ECO:0000256" key="4">
    <source>
        <dbReference type="ARBA" id="ARBA00022272"/>
    </source>
</evidence>
<evidence type="ECO:0000256" key="5">
    <source>
        <dbReference type="ARBA" id="ARBA00022605"/>
    </source>
</evidence>
<keyword evidence="6 9" id="KW-0822">Tryptophan biosynthesis</keyword>
<keyword evidence="5 9" id="KW-0028">Amino-acid biosynthesis</keyword>
<keyword evidence="8 9" id="KW-0413">Isomerase</keyword>
<dbReference type="PANTHER" id="PTHR42894:SF1">
    <property type="entry name" value="N-(5'-PHOSPHORIBOSYL)ANTHRANILATE ISOMERASE"/>
    <property type="match status" value="1"/>
</dbReference>
<dbReference type="InterPro" id="IPR044643">
    <property type="entry name" value="TrpF_fam"/>
</dbReference>
<dbReference type="InterPro" id="IPR011060">
    <property type="entry name" value="RibuloseP-bd_barrel"/>
</dbReference>
<evidence type="ECO:0000256" key="2">
    <source>
        <dbReference type="ARBA" id="ARBA00004664"/>
    </source>
</evidence>
<evidence type="ECO:0000256" key="3">
    <source>
        <dbReference type="ARBA" id="ARBA00012572"/>
    </source>
</evidence>
<dbReference type="Proteomes" id="UP000709959">
    <property type="component" value="Unassembled WGS sequence"/>
</dbReference>
<evidence type="ECO:0000256" key="8">
    <source>
        <dbReference type="ARBA" id="ARBA00023235"/>
    </source>
</evidence>
<comment type="catalytic activity">
    <reaction evidence="1 9">
        <text>N-(5-phospho-beta-D-ribosyl)anthranilate = 1-(2-carboxyphenylamino)-1-deoxy-D-ribulose 5-phosphate</text>
        <dbReference type="Rhea" id="RHEA:21540"/>
        <dbReference type="ChEBI" id="CHEBI:18277"/>
        <dbReference type="ChEBI" id="CHEBI:58613"/>
        <dbReference type="EC" id="5.3.1.24"/>
    </reaction>
</comment>
<evidence type="ECO:0000256" key="7">
    <source>
        <dbReference type="ARBA" id="ARBA00023141"/>
    </source>
</evidence>
<evidence type="ECO:0000256" key="9">
    <source>
        <dbReference type="HAMAP-Rule" id="MF_00135"/>
    </source>
</evidence>
<evidence type="ECO:0000256" key="6">
    <source>
        <dbReference type="ARBA" id="ARBA00022822"/>
    </source>
</evidence>
<name>A0A936EZM0_9BACT</name>
<dbReference type="InterPro" id="IPR013785">
    <property type="entry name" value="Aldolase_TIM"/>
</dbReference>
<dbReference type="PANTHER" id="PTHR42894">
    <property type="entry name" value="N-(5'-PHOSPHORIBOSYL)ANTHRANILATE ISOMERASE"/>
    <property type="match status" value="1"/>
</dbReference>
<comment type="similarity">
    <text evidence="9">Belongs to the TrpF family.</text>
</comment>
<dbReference type="EMBL" id="JADKCH010000001">
    <property type="protein sequence ID" value="MBK8571394.1"/>
    <property type="molecule type" value="Genomic_DNA"/>
</dbReference>
<dbReference type="GO" id="GO:0000162">
    <property type="term" value="P:L-tryptophan biosynthetic process"/>
    <property type="evidence" value="ECO:0007669"/>
    <property type="project" value="UniProtKB-UniRule"/>
</dbReference>
<evidence type="ECO:0000313" key="12">
    <source>
        <dbReference type="Proteomes" id="UP000709959"/>
    </source>
</evidence>
<dbReference type="SUPFAM" id="SSF51366">
    <property type="entry name" value="Ribulose-phoshate binding barrel"/>
    <property type="match status" value="1"/>
</dbReference>
<dbReference type="InterPro" id="IPR001240">
    <property type="entry name" value="PRAI_dom"/>
</dbReference>
<dbReference type="EC" id="5.3.1.24" evidence="3 9"/>
<proteinExistence type="inferred from homology"/>
<gene>
    <name evidence="9" type="primary">trpF</name>
    <name evidence="11" type="ORF">IPN91_01895</name>
</gene>
<dbReference type="AlphaFoldDB" id="A0A936EZM0"/>
<protein>
    <recommendedName>
        <fullName evidence="4 9">N-(5'-phosphoribosyl)anthranilate isomerase</fullName>
        <shortName evidence="9">PRAI</shortName>
        <ecNumber evidence="3 9">5.3.1.24</ecNumber>
    </recommendedName>
</protein>
<accession>A0A936EZM0</accession>
<evidence type="ECO:0000256" key="1">
    <source>
        <dbReference type="ARBA" id="ARBA00001164"/>
    </source>
</evidence>
<dbReference type="Pfam" id="PF00697">
    <property type="entry name" value="PRAI"/>
    <property type="match status" value="1"/>
</dbReference>
<organism evidence="11 12">
    <name type="scientific">Candidatus Geothrix odensensis</name>
    <dbReference type="NCBI Taxonomy" id="2954440"/>
    <lineage>
        <taxon>Bacteria</taxon>
        <taxon>Pseudomonadati</taxon>
        <taxon>Acidobacteriota</taxon>
        <taxon>Holophagae</taxon>
        <taxon>Holophagales</taxon>
        <taxon>Holophagaceae</taxon>
        <taxon>Geothrix</taxon>
    </lineage>
</organism>
<keyword evidence="7 9" id="KW-0057">Aromatic amino acid biosynthesis</keyword>
<reference evidence="11 12" key="1">
    <citation type="submission" date="2020-10" db="EMBL/GenBank/DDBJ databases">
        <title>Connecting structure to function with the recovery of over 1000 high-quality activated sludge metagenome-assembled genomes encoding full-length rRNA genes using long-read sequencing.</title>
        <authorList>
            <person name="Singleton C.M."/>
            <person name="Petriglieri F."/>
            <person name="Kristensen J.M."/>
            <person name="Kirkegaard R.H."/>
            <person name="Michaelsen T.Y."/>
            <person name="Andersen M.H."/>
            <person name="Karst S.M."/>
            <person name="Dueholm M.S."/>
            <person name="Nielsen P.H."/>
            <person name="Albertsen M."/>
        </authorList>
    </citation>
    <scope>NUCLEOTIDE SEQUENCE [LARGE SCALE GENOMIC DNA]</scope>
    <source>
        <strain evidence="11">OdNE_18-Q3-R46-58_MAXAC.008</strain>
    </source>
</reference>
<comment type="pathway">
    <text evidence="2 9">Amino-acid biosynthesis; L-tryptophan biosynthesis; L-tryptophan from chorismate: step 3/5.</text>
</comment>
<evidence type="ECO:0000259" key="10">
    <source>
        <dbReference type="Pfam" id="PF00697"/>
    </source>
</evidence>